<reference evidence="2 3" key="1">
    <citation type="submission" date="2024-01" db="EMBL/GenBank/DDBJ databases">
        <title>A draft genome for a cacao thread blight-causing isolate of Paramarasmius palmivorus.</title>
        <authorList>
            <person name="Baruah I.K."/>
            <person name="Bukari Y."/>
            <person name="Amoako-Attah I."/>
            <person name="Meinhardt L.W."/>
            <person name="Bailey B.A."/>
            <person name="Cohen S.P."/>
        </authorList>
    </citation>
    <scope>NUCLEOTIDE SEQUENCE [LARGE SCALE GENOMIC DNA]</scope>
    <source>
        <strain evidence="2 3">GH-12</strain>
    </source>
</reference>
<dbReference type="AlphaFoldDB" id="A0AAW0E1Z9"/>
<evidence type="ECO:0000256" key="1">
    <source>
        <dbReference type="SAM" id="Coils"/>
    </source>
</evidence>
<proteinExistence type="predicted"/>
<name>A0AAW0E1Z9_9AGAR</name>
<keyword evidence="3" id="KW-1185">Reference proteome</keyword>
<protein>
    <recommendedName>
        <fullName evidence="4">F-box domain-containing protein</fullName>
    </recommendedName>
</protein>
<organism evidence="2 3">
    <name type="scientific">Paramarasmius palmivorus</name>
    <dbReference type="NCBI Taxonomy" id="297713"/>
    <lineage>
        <taxon>Eukaryota</taxon>
        <taxon>Fungi</taxon>
        <taxon>Dikarya</taxon>
        <taxon>Basidiomycota</taxon>
        <taxon>Agaricomycotina</taxon>
        <taxon>Agaricomycetes</taxon>
        <taxon>Agaricomycetidae</taxon>
        <taxon>Agaricales</taxon>
        <taxon>Marasmiineae</taxon>
        <taxon>Marasmiaceae</taxon>
        <taxon>Paramarasmius</taxon>
    </lineage>
</organism>
<evidence type="ECO:0000313" key="3">
    <source>
        <dbReference type="Proteomes" id="UP001383192"/>
    </source>
</evidence>
<dbReference type="EMBL" id="JAYKXP010000005">
    <property type="protein sequence ID" value="KAK7058350.1"/>
    <property type="molecule type" value="Genomic_DNA"/>
</dbReference>
<dbReference type="Gene3D" id="3.80.10.10">
    <property type="entry name" value="Ribonuclease Inhibitor"/>
    <property type="match status" value="1"/>
</dbReference>
<keyword evidence="1" id="KW-0175">Coiled coil</keyword>
<feature type="coiled-coil region" evidence="1">
    <location>
        <begin position="39"/>
        <end position="80"/>
    </location>
</feature>
<comment type="caution">
    <text evidence="2">The sequence shown here is derived from an EMBL/GenBank/DDBJ whole genome shotgun (WGS) entry which is preliminary data.</text>
</comment>
<gene>
    <name evidence="2" type="ORF">VNI00_001983</name>
</gene>
<sequence length="588" mass="66828">MASSPRCINCKTKILPTCHYPAVPTATLRSNHTPTHSDVAYIRVVLQEEEQELQRYDEEIESLRQTLERLESERELLTRKIGERRSWLAPIRRLPVEILERIFVQLPTCLNIVGPRQGKGRYQLTSSAITLSHVSFHWRSVATAQRSIWSRIKWARNDPHITMKNDLTPLLDIFLENAASHPLEISIKFPLAYSTIQSSTSAIVERMGTHAIHLLRTLTNQFPRCEVLSITDLEVEALDHVFPHGTTFPLLRSLRYDPQRFRDNNVFKTNGRFWNAIYSAPRLQGISFDTILEPMEHPGRVPWNQLKSIHVDYLVYYRDFLFLVTHCCQLESLEIDVPFAGFEEDDEDEPEWDETIIPVVVPHLQELSFETTSSVVSHALLRALTLPSLERLDFGFGESDNLDSVCESLQTFSSMLQRSSCALTMLCVVIRPRSINERFLSLLPEVLEQLSCLECLQLYVDTPSDRGRTNPGTGGSLHNIIGRICSLLSLSSNRSQTILPKLVELHLDDGFTAPYPSSQMGSVLDVVEERTGPRLDASGRKDISALRDVSISVCLIGKKQELPGIEDRVAALERDLIECSILWDFVES</sequence>
<evidence type="ECO:0000313" key="2">
    <source>
        <dbReference type="EMBL" id="KAK7058350.1"/>
    </source>
</evidence>
<dbReference type="InterPro" id="IPR032675">
    <property type="entry name" value="LRR_dom_sf"/>
</dbReference>
<dbReference type="Proteomes" id="UP001383192">
    <property type="component" value="Unassembled WGS sequence"/>
</dbReference>
<evidence type="ECO:0008006" key="4">
    <source>
        <dbReference type="Google" id="ProtNLM"/>
    </source>
</evidence>
<accession>A0AAW0E1Z9</accession>